<dbReference type="AlphaFoldDB" id="A0A518DT08"/>
<organism evidence="2 3">
    <name type="scientific">Lignipirellula cremea</name>
    <dbReference type="NCBI Taxonomy" id="2528010"/>
    <lineage>
        <taxon>Bacteria</taxon>
        <taxon>Pseudomonadati</taxon>
        <taxon>Planctomycetota</taxon>
        <taxon>Planctomycetia</taxon>
        <taxon>Pirellulales</taxon>
        <taxon>Pirellulaceae</taxon>
        <taxon>Lignipirellula</taxon>
    </lineage>
</organism>
<evidence type="ECO:0000313" key="3">
    <source>
        <dbReference type="Proteomes" id="UP000317648"/>
    </source>
</evidence>
<reference evidence="2 3" key="1">
    <citation type="submission" date="2019-02" db="EMBL/GenBank/DDBJ databases">
        <title>Deep-cultivation of Planctomycetes and their phenomic and genomic characterization uncovers novel biology.</title>
        <authorList>
            <person name="Wiegand S."/>
            <person name="Jogler M."/>
            <person name="Boedeker C."/>
            <person name="Pinto D."/>
            <person name="Vollmers J."/>
            <person name="Rivas-Marin E."/>
            <person name="Kohn T."/>
            <person name="Peeters S.H."/>
            <person name="Heuer A."/>
            <person name="Rast P."/>
            <person name="Oberbeckmann S."/>
            <person name="Bunk B."/>
            <person name="Jeske O."/>
            <person name="Meyerdierks A."/>
            <person name="Storesund J.E."/>
            <person name="Kallscheuer N."/>
            <person name="Luecker S."/>
            <person name="Lage O.M."/>
            <person name="Pohl T."/>
            <person name="Merkel B.J."/>
            <person name="Hornburger P."/>
            <person name="Mueller R.-W."/>
            <person name="Bruemmer F."/>
            <person name="Labrenz M."/>
            <person name="Spormann A.M."/>
            <person name="Op den Camp H."/>
            <person name="Overmann J."/>
            <person name="Amann R."/>
            <person name="Jetten M.S.M."/>
            <person name="Mascher T."/>
            <person name="Medema M.H."/>
            <person name="Devos D.P."/>
            <person name="Kaster A.-K."/>
            <person name="Ovreas L."/>
            <person name="Rohde M."/>
            <person name="Galperin M.Y."/>
            <person name="Jogler C."/>
        </authorList>
    </citation>
    <scope>NUCLEOTIDE SEQUENCE [LARGE SCALE GENOMIC DNA]</scope>
    <source>
        <strain evidence="2 3">Pla85_3_4</strain>
    </source>
</reference>
<sequence precursor="true">MTTRFARHFCSPLLLTLLVLGAALHSPQPAAGQAAGGGAAQNRAFSGYCPVTLREKTQWAPGNAQFRLMYDGREYLFVGQNELNQFRQNPLRYAACLGGDCIVTFVELGERVPGNLSLGVIPNIPDTRYHFFANEAQKKKFAADFDTYVNQGVAKYINKDVALNGNCPVVLKTTGQVTPGRPELAALYRDFRFFCSTPEHRAAFMASPEKYADAQLPPTQQQGATAPAAQPKLALEGFCPVAIVDRRAWVEGNEASADTFDGQIYLFATTQERTTFSKNQFRYAPVLGGDCIVTYANSGARVAGSVYHSAFFRDRLFLFPSDEHKRAFKENPAAYANVDLAYNGACIVSKLNLRQDLAGDPQFGLMHNGLRYQFASADLRAVFQANPDRYAVRPQAR</sequence>
<proteinExistence type="predicted"/>
<dbReference type="RefSeq" id="WP_145053755.1">
    <property type="nucleotide sequence ID" value="NZ_CP036433.1"/>
</dbReference>
<name>A0A518DT08_9BACT</name>
<dbReference type="OrthoDB" id="272239at2"/>
<protein>
    <submittedName>
        <fullName evidence="2">YHS domain protein</fullName>
    </submittedName>
</protein>
<accession>A0A518DT08</accession>
<evidence type="ECO:0000313" key="2">
    <source>
        <dbReference type="EMBL" id="QDU94967.1"/>
    </source>
</evidence>
<dbReference type="Proteomes" id="UP000317648">
    <property type="component" value="Chromosome"/>
</dbReference>
<keyword evidence="3" id="KW-1185">Reference proteome</keyword>
<feature type="chain" id="PRO_5022149816" evidence="1">
    <location>
        <begin position="31"/>
        <end position="397"/>
    </location>
</feature>
<dbReference type="EMBL" id="CP036433">
    <property type="protein sequence ID" value="QDU94967.1"/>
    <property type="molecule type" value="Genomic_DNA"/>
</dbReference>
<dbReference type="KEGG" id="lcre:Pla8534_27760"/>
<keyword evidence="1" id="KW-0732">Signal</keyword>
<gene>
    <name evidence="2" type="ORF">Pla8534_27760</name>
</gene>
<evidence type="ECO:0000256" key="1">
    <source>
        <dbReference type="SAM" id="SignalP"/>
    </source>
</evidence>
<feature type="signal peptide" evidence="1">
    <location>
        <begin position="1"/>
        <end position="30"/>
    </location>
</feature>